<keyword evidence="3" id="KW-1185">Reference proteome</keyword>
<reference evidence="2 3" key="1">
    <citation type="submission" date="2021-10" db="EMBL/GenBank/DDBJ databases">
        <authorList>
            <person name="Criscuolo A."/>
        </authorList>
    </citation>
    <scope>NUCLEOTIDE SEQUENCE [LARGE SCALE GENOMIC DNA]</scope>
    <source>
        <strain evidence="3">CIP 111899</strain>
    </source>
</reference>
<evidence type="ECO:0000313" key="3">
    <source>
        <dbReference type="Proteomes" id="UP000789423"/>
    </source>
</evidence>
<organism evidence="2 3">
    <name type="scientific">Bacillus rhizoplanae</name>
    <dbReference type="NCBI Taxonomy" id="2880966"/>
    <lineage>
        <taxon>Bacteria</taxon>
        <taxon>Bacillati</taxon>
        <taxon>Bacillota</taxon>
        <taxon>Bacilli</taxon>
        <taxon>Bacillales</taxon>
        <taxon>Bacillaceae</taxon>
        <taxon>Bacillus</taxon>
    </lineage>
</organism>
<keyword evidence="1" id="KW-1133">Transmembrane helix</keyword>
<keyword evidence="1" id="KW-0472">Membrane</keyword>
<feature type="transmembrane region" description="Helical" evidence="1">
    <location>
        <begin position="6"/>
        <end position="23"/>
    </location>
</feature>
<accession>A0ABM8YBD1</accession>
<gene>
    <name evidence="2" type="ORF">BACCIP111899_02197</name>
</gene>
<comment type="caution">
    <text evidence="2">The sequence shown here is derived from an EMBL/GenBank/DDBJ whole genome shotgun (WGS) entry which is preliminary data.</text>
</comment>
<evidence type="ECO:0000313" key="2">
    <source>
        <dbReference type="EMBL" id="CAG9613002.1"/>
    </source>
</evidence>
<dbReference type="EMBL" id="CAKJTI010000009">
    <property type="protein sequence ID" value="CAG9613002.1"/>
    <property type="molecule type" value="Genomic_DNA"/>
</dbReference>
<dbReference type="Proteomes" id="UP000789423">
    <property type="component" value="Unassembled WGS sequence"/>
</dbReference>
<name>A0ABM8YBD1_9BACI</name>
<keyword evidence="1" id="KW-0812">Transmembrane</keyword>
<evidence type="ECO:0000256" key="1">
    <source>
        <dbReference type="SAM" id="Phobius"/>
    </source>
</evidence>
<proteinExistence type="predicted"/>
<feature type="transmembrane region" description="Helical" evidence="1">
    <location>
        <begin position="30"/>
        <end position="53"/>
    </location>
</feature>
<protein>
    <submittedName>
        <fullName evidence="2">Uncharacterized protein</fullName>
    </submittedName>
</protein>
<sequence>MIIWVIVIIPCLIICLTPLQYFYHSLKLGILLLQLPLFFSSLISPCFWFHFLLLV</sequence>